<name>A0A8D0DI80_SALMN</name>
<dbReference type="PROSITE" id="PS50262">
    <property type="entry name" value="G_PROTEIN_RECEP_F1_2"/>
    <property type="match status" value="1"/>
</dbReference>
<dbReference type="PROSITE" id="PS00237">
    <property type="entry name" value="G_PROTEIN_RECEP_F1_1"/>
    <property type="match status" value="1"/>
</dbReference>
<evidence type="ECO:0000256" key="4">
    <source>
        <dbReference type="ARBA" id="ARBA00022989"/>
    </source>
</evidence>
<evidence type="ECO:0000256" key="10">
    <source>
        <dbReference type="SAM" id="Phobius"/>
    </source>
</evidence>
<dbReference type="AlphaFoldDB" id="A0A8D0DI80"/>
<dbReference type="GO" id="GO:0004930">
    <property type="term" value="F:G protein-coupled receptor activity"/>
    <property type="evidence" value="ECO:0007669"/>
    <property type="project" value="UniProtKB-KW"/>
</dbReference>
<feature type="transmembrane region" description="Helical" evidence="10">
    <location>
        <begin position="167"/>
        <end position="190"/>
    </location>
</feature>
<evidence type="ECO:0000256" key="9">
    <source>
        <dbReference type="RuleBase" id="RU000688"/>
    </source>
</evidence>
<evidence type="ECO:0000256" key="1">
    <source>
        <dbReference type="ARBA" id="ARBA00004651"/>
    </source>
</evidence>
<keyword evidence="13" id="KW-1185">Reference proteome</keyword>
<dbReference type="GeneTree" id="ENSGT01120000271896"/>
<evidence type="ECO:0000256" key="3">
    <source>
        <dbReference type="ARBA" id="ARBA00022692"/>
    </source>
</evidence>
<feature type="transmembrane region" description="Helical" evidence="10">
    <location>
        <begin position="220"/>
        <end position="240"/>
    </location>
</feature>
<comment type="subcellular location">
    <subcellularLocation>
        <location evidence="1">Cell membrane</location>
        <topology evidence="1">Multi-pass membrane protein</topology>
    </subcellularLocation>
</comment>
<dbReference type="Proteomes" id="UP000694421">
    <property type="component" value="Unplaced"/>
</dbReference>
<evidence type="ECO:0000256" key="7">
    <source>
        <dbReference type="ARBA" id="ARBA00023170"/>
    </source>
</evidence>
<evidence type="ECO:0000256" key="5">
    <source>
        <dbReference type="ARBA" id="ARBA00023040"/>
    </source>
</evidence>
<keyword evidence="4 10" id="KW-1133">Transmembrane helix</keyword>
<comment type="similarity">
    <text evidence="9">Belongs to the G-protein coupled receptor 1 family.</text>
</comment>
<dbReference type="InterPro" id="IPR017452">
    <property type="entry name" value="GPCR_Rhodpsn_7TM"/>
</dbReference>
<dbReference type="Gene3D" id="1.20.1070.10">
    <property type="entry name" value="Rhodopsin 7-helix transmembrane proteins"/>
    <property type="match status" value="1"/>
</dbReference>
<evidence type="ECO:0000259" key="11">
    <source>
        <dbReference type="PROSITE" id="PS50262"/>
    </source>
</evidence>
<dbReference type="SUPFAM" id="SSF81321">
    <property type="entry name" value="Family A G protein-coupled receptor-like"/>
    <property type="match status" value="1"/>
</dbReference>
<reference evidence="12" key="1">
    <citation type="submission" date="2025-08" db="UniProtKB">
        <authorList>
            <consortium name="Ensembl"/>
        </authorList>
    </citation>
    <scope>IDENTIFICATION</scope>
</reference>
<keyword evidence="5 9" id="KW-0297">G-protein coupled receptor</keyword>
<feature type="transmembrane region" description="Helical" evidence="10">
    <location>
        <begin position="43"/>
        <end position="65"/>
    </location>
</feature>
<dbReference type="PANTHER" id="PTHR22750">
    <property type="entry name" value="G-PROTEIN COUPLED RECEPTOR"/>
    <property type="match status" value="1"/>
</dbReference>
<feature type="transmembrane region" description="Helical" evidence="10">
    <location>
        <begin position="124"/>
        <end position="147"/>
    </location>
</feature>
<accession>A0A8D0DI80</accession>
<keyword evidence="6 10" id="KW-0472">Membrane</keyword>
<feature type="domain" description="G-protein coupled receptors family 1 profile" evidence="11">
    <location>
        <begin position="23"/>
        <end position="276"/>
    </location>
</feature>
<keyword evidence="3 9" id="KW-0812">Transmembrane</keyword>
<dbReference type="OMA" id="LYIICFG"/>
<keyword evidence="8 9" id="KW-0807">Transducer</keyword>
<reference evidence="12" key="2">
    <citation type="submission" date="2025-09" db="UniProtKB">
        <authorList>
            <consortium name="Ensembl"/>
        </authorList>
    </citation>
    <scope>IDENTIFICATION</scope>
</reference>
<dbReference type="InterPro" id="IPR000276">
    <property type="entry name" value="GPCR_Rhodpsn"/>
</dbReference>
<feature type="transmembrane region" description="Helical" evidence="10">
    <location>
        <begin position="81"/>
        <end position="103"/>
    </location>
</feature>
<dbReference type="Ensembl" id="ENSSMRT00000007015.1">
    <property type="protein sequence ID" value="ENSSMRP00000006002.1"/>
    <property type="gene ID" value="ENSSMRG00000004827.1"/>
</dbReference>
<dbReference type="Pfam" id="PF00001">
    <property type="entry name" value="7tm_1"/>
    <property type="match status" value="1"/>
</dbReference>
<evidence type="ECO:0000256" key="2">
    <source>
        <dbReference type="ARBA" id="ARBA00022475"/>
    </source>
</evidence>
<evidence type="ECO:0000313" key="13">
    <source>
        <dbReference type="Proteomes" id="UP000694421"/>
    </source>
</evidence>
<organism evidence="12 13">
    <name type="scientific">Salvator merianae</name>
    <name type="common">Argentine black and white tegu</name>
    <name type="synonym">Tupinambis merianae</name>
    <dbReference type="NCBI Taxonomy" id="96440"/>
    <lineage>
        <taxon>Eukaryota</taxon>
        <taxon>Metazoa</taxon>
        <taxon>Chordata</taxon>
        <taxon>Craniata</taxon>
        <taxon>Vertebrata</taxon>
        <taxon>Euteleostomi</taxon>
        <taxon>Lepidosauria</taxon>
        <taxon>Squamata</taxon>
        <taxon>Bifurcata</taxon>
        <taxon>Unidentata</taxon>
        <taxon>Episquamata</taxon>
        <taxon>Laterata</taxon>
        <taxon>Teiioidea</taxon>
        <taxon>Teiidae</taxon>
        <taxon>Salvator</taxon>
    </lineage>
</organism>
<sequence length="334" mass="37462">MANEEVESGRVIHAFLSLIIPSANIMVIVVLCQLKKKKPNRNYVFILNLAAADLLVGVMCIGEVLDDATDALFDNNLQLCLLRFCMTITPSIGSILTLLLVSLDRYLAVKLPLHYPILMSKKPIIFSLVVLWTVSFLVGHMPLIFSQLQQSNFTDGCGLLSVAKSDYLYIICFGIFIPALLTLIGLHISVGKIAYVQHKQIQRTHLHSDTPTTNLRHFKALRTVFIVILCFILFWGPYYVTAIVKATCASCSLHPQLRNFLYLLGETNSLINPFIYSFWGESLNSHIGMQVSIGIREISPELPRHSQLCGIVYSIEKCQAAFVWQVNCRPCLCL</sequence>
<keyword evidence="7 9" id="KW-0675">Receptor</keyword>
<keyword evidence="2" id="KW-1003">Cell membrane</keyword>
<dbReference type="PRINTS" id="PR00237">
    <property type="entry name" value="GPCRRHODOPSN"/>
</dbReference>
<feature type="transmembrane region" description="Helical" evidence="10">
    <location>
        <begin position="12"/>
        <end position="31"/>
    </location>
</feature>
<evidence type="ECO:0000256" key="8">
    <source>
        <dbReference type="ARBA" id="ARBA00023224"/>
    </source>
</evidence>
<protein>
    <recommendedName>
        <fullName evidence="11">G-protein coupled receptors family 1 profile domain-containing protein</fullName>
    </recommendedName>
</protein>
<evidence type="ECO:0000256" key="6">
    <source>
        <dbReference type="ARBA" id="ARBA00023136"/>
    </source>
</evidence>
<evidence type="ECO:0000313" key="12">
    <source>
        <dbReference type="Ensembl" id="ENSSMRP00000006002.1"/>
    </source>
</evidence>
<dbReference type="GO" id="GO:0005886">
    <property type="term" value="C:plasma membrane"/>
    <property type="evidence" value="ECO:0007669"/>
    <property type="project" value="UniProtKB-SubCell"/>
</dbReference>
<proteinExistence type="inferred from homology"/>